<feature type="active site" description="Charge relay system" evidence="5 6">
    <location>
        <position position="159"/>
    </location>
</feature>
<evidence type="ECO:0000313" key="13">
    <source>
        <dbReference type="Proteomes" id="UP000287962"/>
    </source>
</evidence>
<dbReference type="Pfam" id="PF00082">
    <property type="entry name" value="Peptidase_S8"/>
    <property type="match status" value="1"/>
</dbReference>
<name>A0A430S8D0_THESC</name>
<reference evidence="11" key="1">
    <citation type="submission" date="2017-10" db="EMBL/GenBank/DDBJ databases">
        <authorList>
            <person name="Wilpiszeski R.L."/>
            <person name="Zhidan Z."/>
            <person name="House C.H."/>
        </authorList>
    </citation>
    <scope>NUCLEOTIDE SEQUENCE</scope>
    <source>
        <strain evidence="11">12_S12</strain>
    </source>
</reference>
<evidence type="ECO:0000256" key="5">
    <source>
        <dbReference type="PIRSR" id="PIRSR615500-1"/>
    </source>
</evidence>
<feature type="active site" description="Charge relay system" evidence="5 6">
    <location>
        <position position="223"/>
    </location>
</feature>
<feature type="domain" description="Peptidase S8/S53" evidence="9">
    <location>
        <begin position="151"/>
        <end position="497"/>
    </location>
</feature>
<accession>A0A430S8D0</accession>
<feature type="active site" description="Charge relay system" evidence="5 6">
    <location>
        <position position="452"/>
    </location>
</feature>
<dbReference type="InterPro" id="IPR023828">
    <property type="entry name" value="Peptidase_S8_Ser-AS"/>
</dbReference>
<evidence type="ECO:0000256" key="3">
    <source>
        <dbReference type="ARBA" id="ARBA00022801"/>
    </source>
</evidence>
<dbReference type="EMBL" id="PEML01000009">
    <property type="protein sequence ID" value="RTI10159.1"/>
    <property type="molecule type" value="Genomic_DNA"/>
</dbReference>
<feature type="signal peptide" evidence="8">
    <location>
        <begin position="1"/>
        <end position="26"/>
    </location>
</feature>
<evidence type="ECO:0000256" key="6">
    <source>
        <dbReference type="PROSITE-ProRule" id="PRU01240"/>
    </source>
</evidence>
<dbReference type="InterPro" id="IPR050131">
    <property type="entry name" value="Peptidase_S8_subtilisin-like"/>
</dbReference>
<keyword evidence="2 6" id="KW-0645">Protease</keyword>
<dbReference type="InterPro" id="IPR015500">
    <property type="entry name" value="Peptidase_S8_subtilisin-rel"/>
</dbReference>
<dbReference type="GO" id="GO:0004252">
    <property type="term" value="F:serine-type endopeptidase activity"/>
    <property type="evidence" value="ECO:0007669"/>
    <property type="project" value="UniProtKB-UniRule"/>
</dbReference>
<protein>
    <submittedName>
        <fullName evidence="10">Serine protease</fullName>
    </submittedName>
</protein>
<keyword evidence="8" id="KW-0732">Signal</keyword>
<dbReference type="PROSITE" id="PS51257">
    <property type="entry name" value="PROKAR_LIPOPROTEIN"/>
    <property type="match status" value="1"/>
</dbReference>
<sequence length="506" mass="54162">MRKGIYGLLGILALLFAACTGQTPSAQTLSIQMVPGKPNPERYLVVFRSETLPPGAKGLAESAGAKVLKELGPIGAMTVLADGETAARLAKRPEVLAVGKEHLYRLPERVMVPEETYGAPTAADSLYRYQWDIRRIGAHKVWERVPLSVQAGATVAVLDTGVMDNHPDLATQIVAFQATNYCRETGGPNNTPSYPKYTLWIDFDHLDPNNLCTPAPSVLYEAHGTHVSGTVAAAFGGGRVVGVAPGVRLAAYKVFDRYHYTDPETGEEYDDVGAWDGPIFEAILDAASKGYSVINMSLGGILYTQNRDDVAAMVAWDRVMKYANRMGTLIVASAGNSAQNANGPVVHIPSDLPTVVSVSATGTATPFWQQPYPTSQTLNAEPGQDILAFYSNYGAAVDLSAPGGDCGLDENGQSWCTRPRAERPAGYRYHLILSTVIVDENTPAYAWYAGTSMASPHVAAVAALVRALHPEWGPGEVRAHLKATAENIGSRQLFGHGLVNADQAVR</sequence>
<dbReference type="PROSITE" id="PS00137">
    <property type="entry name" value="SUBTILASE_HIS"/>
    <property type="match status" value="1"/>
</dbReference>
<dbReference type="PRINTS" id="PR00723">
    <property type="entry name" value="SUBTILISIN"/>
</dbReference>
<evidence type="ECO:0000256" key="7">
    <source>
        <dbReference type="RuleBase" id="RU003355"/>
    </source>
</evidence>
<dbReference type="PANTHER" id="PTHR43806">
    <property type="entry name" value="PEPTIDASE S8"/>
    <property type="match status" value="1"/>
</dbReference>
<dbReference type="PROSITE" id="PS00138">
    <property type="entry name" value="SUBTILASE_SER"/>
    <property type="match status" value="1"/>
</dbReference>
<proteinExistence type="inferred from homology"/>
<dbReference type="PANTHER" id="PTHR43806:SF11">
    <property type="entry name" value="CEREVISIN-RELATED"/>
    <property type="match status" value="1"/>
</dbReference>
<evidence type="ECO:0000256" key="4">
    <source>
        <dbReference type="ARBA" id="ARBA00022825"/>
    </source>
</evidence>
<evidence type="ECO:0000313" key="12">
    <source>
        <dbReference type="Proteomes" id="UP000286928"/>
    </source>
</evidence>
<dbReference type="InterPro" id="IPR000209">
    <property type="entry name" value="Peptidase_S8/S53_dom"/>
</dbReference>
<dbReference type="EMBL" id="PEMD01000221">
    <property type="protein sequence ID" value="RTH31940.1"/>
    <property type="molecule type" value="Genomic_DNA"/>
</dbReference>
<gene>
    <name evidence="11" type="ORF">CSW25_00415</name>
    <name evidence="10" type="ORF">CSW33_06920</name>
</gene>
<dbReference type="SUPFAM" id="SSF52743">
    <property type="entry name" value="Subtilisin-like"/>
    <property type="match status" value="1"/>
</dbReference>
<dbReference type="PROSITE" id="PS00136">
    <property type="entry name" value="SUBTILASE_ASP"/>
    <property type="match status" value="1"/>
</dbReference>
<dbReference type="InterPro" id="IPR022398">
    <property type="entry name" value="Peptidase_S8_His-AS"/>
</dbReference>
<evidence type="ECO:0000313" key="11">
    <source>
        <dbReference type="EMBL" id="RTI10159.1"/>
    </source>
</evidence>
<comment type="similarity">
    <text evidence="1 6 7">Belongs to the peptidase S8 family.</text>
</comment>
<dbReference type="Gene3D" id="3.40.50.200">
    <property type="entry name" value="Peptidase S8/S53 domain"/>
    <property type="match status" value="1"/>
</dbReference>
<dbReference type="InterPro" id="IPR023827">
    <property type="entry name" value="Peptidase_S8_Asp-AS"/>
</dbReference>
<dbReference type="InterPro" id="IPR036852">
    <property type="entry name" value="Peptidase_S8/S53_dom_sf"/>
</dbReference>
<dbReference type="Proteomes" id="UP000287962">
    <property type="component" value="Unassembled WGS sequence"/>
</dbReference>
<dbReference type="GO" id="GO:0006508">
    <property type="term" value="P:proteolysis"/>
    <property type="evidence" value="ECO:0007669"/>
    <property type="project" value="UniProtKB-KW"/>
</dbReference>
<evidence type="ECO:0000259" key="9">
    <source>
        <dbReference type="Pfam" id="PF00082"/>
    </source>
</evidence>
<evidence type="ECO:0000256" key="2">
    <source>
        <dbReference type="ARBA" id="ARBA00022670"/>
    </source>
</evidence>
<keyword evidence="3 6" id="KW-0378">Hydrolase</keyword>
<evidence type="ECO:0000313" key="10">
    <source>
        <dbReference type="EMBL" id="RTH31940.1"/>
    </source>
</evidence>
<evidence type="ECO:0000256" key="1">
    <source>
        <dbReference type="ARBA" id="ARBA00011073"/>
    </source>
</evidence>
<evidence type="ECO:0000256" key="8">
    <source>
        <dbReference type="SAM" id="SignalP"/>
    </source>
</evidence>
<comment type="caution">
    <text evidence="10">The sequence shown here is derived from an EMBL/GenBank/DDBJ whole genome shotgun (WGS) entry which is preliminary data.</text>
</comment>
<reference evidence="12 13" key="2">
    <citation type="journal article" date="2019" name="Extremophiles">
        <title>Biogeography of thermophiles and predominance of Thermus scotoductus in domestic water heaters.</title>
        <authorList>
            <person name="Wilpiszeski R.L."/>
            <person name="Zhang Z."/>
            <person name="House C.H."/>
        </authorList>
    </citation>
    <scope>NUCLEOTIDE SEQUENCE [LARGE SCALE GENOMIC DNA]</scope>
    <source>
        <strain evidence="11 13">12_S12</strain>
        <strain evidence="10 12">20_S20</strain>
    </source>
</reference>
<dbReference type="Proteomes" id="UP000286928">
    <property type="component" value="Unassembled WGS sequence"/>
</dbReference>
<organism evidence="10 12">
    <name type="scientific">Thermus scotoductus</name>
    <dbReference type="NCBI Taxonomy" id="37636"/>
    <lineage>
        <taxon>Bacteria</taxon>
        <taxon>Thermotogati</taxon>
        <taxon>Deinococcota</taxon>
        <taxon>Deinococci</taxon>
        <taxon>Thermales</taxon>
        <taxon>Thermaceae</taxon>
        <taxon>Thermus</taxon>
    </lineage>
</organism>
<dbReference type="AlphaFoldDB" id="A0A430S8D0"/>
<keyword evidence="13" id="KW-1185">Reference proteome</keyword>
<dbReference type="PROSITE" id="PS51892">
    <property type="entry name" value="SUBTILASE"/>
    <property type="match status" value="1"/>
</dbReference>
<keyword evidence="4 6" id="KW-0720">Serine protease</keyword>
<dbReference type="RefSeq" id="WP_126165592.1">
    <property type="nucleotide sequence ID" value="NZ_PELO01000344.1"/>
</dbReference>
<feature type="chain" id="PRO_5019109765" evidence="8">
    <location>
        <begin position="27"/>
        <end position="506"/>
    </location>
</feature>